<dbReference type="InterPro" id="IPR010982">
    <property type="entry name" value="Lambda_DNA-bd_dom_sf"/>
</dbReference>
<accession>B8DS44</accession>
<evidence type="ECO:0000259" key="1">
    <source>
        <dbReference type="PROSITE" id="PS50943"/>
    </source>
</evidence>
<sequence length="112" mass="12075">MNAPTEHQIIRHNGQPVAVVVPYAEYVRAFGPQAGTESTVPHDVVGRVVNDGVSPCRAWREHLGLTQAEVAARMGVTQSAYAQMEASDAKLRVATRRKIATALSVAVELLDL</sequence>
<dbReference type="Gene3D" id="1.10.260.40">
    <property type="entry name" value="lambda repressor-like DNA-binding domains"/>
    <property type="match status" value="1"/>
</dbReference>
<organism evidence="2">
    <name type="scientific">Nitratidesulfovibrio vulgaris (strain DSM 19637 / Miyazaki F)</name>
    <name type="common">Desulfovibrio vulgaris</name>
    <dbReference type="NCBI Taxonomy" id="883"/>
    <lineage>
        <taxon>Bacteria</taxon>
        <taxon>Pseudomonadati</taxon>
        <taxon>Thermodesulfobacteriota</taxon>
        <taxon>Desulfovibrionia</taxon>
        <taxon>Desulfovibrionales</taxon>
        <taxon>Desulfovibrionaceae</taxon>
        <taxon>Nitratidesulfovibrio</taxon>
    </lineage>
</organism>
<reference evidence="2" key="1">
    <citation type="submission" date="2008-10" db="EMBL/GenBank/DDBJ databases">
        <title>Complete sequence of Desulfovibrio vulgaris str. 'Miyazaki F'.</title>
        <authorList>
            <person name="Lucas S."/>
            <person name="Copeland A."/>
            <person name="Lapidus A."/>
            <person name="Glavina del Rio T."/>
            <person name="Dalin E."/>
            <person name="Tice H."/>
            <person name="Bruce D."/>
            <person name="Goodwin L."/>
            <person name="Pitluck S."/>
            <person name="Sims D."/>
            <person name="Brettin T."/>
            <person name="Detter J.C."/>
            <person name="Han C."/>
            <person name="Larimer F."/>
            <person name="Land M."/>
            <person name="Hauser L."/>
            <person name="Kyrpides N."/>
            <person name="Mikhailova N."/>
            <person name="Hazen T.C."/>
            <person name="Richardson P."/>
        </authorList>
    </citation>
    <scope>NUCLEOTIDE SEQUENCE</scope>
    <source>
        <strain evidence="2">Miyazaki F</strain>
    </source>
</reference>
<dbReference type="GO" id="GO:0003677">
    <property type="term" value="F:DNA binding"/>
    <property type="evidence" value="ECO:0007669"/>
    <property type="project" value="InterPro"/>
</dbReference>
<dbReference type="CDD" id="cd00093">
    <property type="entry name" value="HTH_XRE"/>
    <property type="match status" value="1"/>
</dbReference>
<evidence type="ECO:0000313" key="2">
    <source>
        <dbReference type="EMBL" id="ACL08583.1"/>
    </source>
</evidence>
<dbReference type="KEGG" id="dvm:DvMF_1635"/>
<dbReference type="eggNOG" id="COG1396">
    <property type="taxonomic scope" value="Bacteria"/>
</dbReference>
<gene>
    <name evidence="2" type="ordered locus">DvMF_1635</name>
</gene>
<dbReference type="PROSITE" id="PS50943">
    <property type="entry name" value="HTH_CROC1"/>
    <property type="match status" value="1"/>
</dbReference>
<proteinExistence type="predicted"/>
<dbReference type="STRING" id="883.DvMF_1635"/>
<dbReference type="HOGENOM" id="CLU_136757_0_1_7"/>
<dbReference type="SUPFAM" id="SSF47413">
    <property type="entry name" value="lambda repressor-like DNA-binding domains"/>
    <property type="match status" value="1"/>
</dbReference>
<dbReference type="Pfam" id="PF01381">
    <property type="entry name" value="HTH_3"/>
    <property type="match status" value="1"/>
</dbReference>
<dbReference type="OrthoDB" id="5679339at2"/>
<dbReference type="InterPro" id="IPR001387">
    <property type="entry name" value="Cro/C1-type_HTH"/>
</dbReference>
<dbReference type="AlphaFoldDB" id="B8DS44"/>
<name>B8DS44_NITV9</name>
<dbReference type="SMART" id="SM00530">
    <property type="entry name" value="HTH_XRE"/>
    <property type="match status" value="1"/>
</dbReference>
<feature type="domain" description="HTH cro/C1-type" evidence="1">
    <location>
        <begin position="57"/>
        <end position="110"/>
    </location>
</feature>
<protein>
    <submittedName>
        <fullName evidence="2">Transcriptional regulator, XRE family</fullName>
    </submittedName>
</protein>
<dbReference type="EMBL" id="CP001197">
    <property type="protein sequence ID" value="ACL08583.1"/>
    <property type="molecule type" value="Genomic_DNA"/>
</dbReference>